<dbReference type="PRINTS" id="PR00368">
    <property type="entry name" value="FADPNR"/>
</dbReference>
<dbReference type="Pfam" id="PF02910">
    <property type="entry name" value="Succ_DH_flav_C"/>
    <property type="match status" value="1"/>
</dbReference>
<dbReference type="InterPro" id="IPR027477">
    <property type="entry name" value="Succ_DH/fumarate_Rdtase_cat_sf"/>
</dbReference>
<dbReference type="GO" id="GO:0005737">
    <property type="term" value="C:cytoplasm"/>
    <property type="evidence" value="ECO:0007669"/>
    <property type="project" value="UniProtKB-SubCell"/>
</dbReference>
<comment type="pathway">
    <text evidence="2 13">Cofactor biosynthesis; NAD(+) biosynthesis; iminoaspartate from L-aspartate (oxidase route): step 1/1.</text>
</comment>
<organism evidence="17 18">
    <name type="scientific">Selenobaculum gibii</name>
    <dbReference type="NCBI Taxonomy" id="3054208"/>
    <lineage>
        <taxon>Bacteria</taxon>
        <taxon>Bacillati</taxon>
        <taxon>Bacillota</taxon>
        <taxon>Negativicutes</taxon>
        <taxon>Selenomonadales</taxon>
        <taxon>Selenomonadaceae</taxon>
        <taxon>Selenobaculum</taxon>
    </lineage>
</organism>
<dbReference type="KEGG" id="sgbi:P3F81_11475"/>
<dbReference type="SUPFAM" id="SSF46977">
    <property type="entry name" value="Succinate dehydrogenase/fumarate reductase flavoprotein C-terminal domain"/>
    <property type="match status" value="1"/>
</dbReference>
<dbReference type="Pfam" id="PF00890">
    <property type="entry name" value="FAD_binding_2"/>
    <property type="match status" value="1"/>
</dbReference>
<comment type="similarity">
    <text evidence="3 13">Belongs to the FAD-dependent oxidoreductase 2 family. NadB subfamily.</text>
</comment>
<evidence type="ECO:0000256" key="9">
    <source>
        <dbReference type="ARBA" id="ARBA00023002"/>
    </source>
</evidence>
<dbReference type="GO" id="GO:0008734">
    <property type="term" value="F:L-aspartate oxidase activity"/>
    <property type="evidence" value="ECO:0007669"/>
    <property type="project" value="UniProtKB-UniRule"/>
</dbReference>
<keyword evidence="6 13" id="KW-0285">Flavoprotein</keyword>
<dbReference type="InterPro" id="IPR015939">
    <property type="entry name" value="Fum_Rdtase/Succ_DH_flav-like_C"/>
</dbReference>
<dbReference type="Gene3D" id="3.50.50.60">
    <property type="entry name" value="FAD/NAD(P)-binding domain"/>
    <property type="match status" value="1"/>
</dbReference>
<dbReference type="InterPro" id="IPR005288">
    <property type="entry name" value="NadB"/>
</dbReference>
<dbReference type="PIRSF" id="PIRSF000171">
    <property type="entry name" value="SDHA_APRA_LASPO"/>
    <property type="match status" value="1"/>
</dbReference>
<dbReference type="Gene3D" id="1.20.58.100">
    <property type="entry name" value="Fumarate reductase/succinate dehydrogenase flavoprotein-like, C-terminal domain"/>
    <property type="match status" value="1"/>
</dbReference>
<evidence type="ECO:0000256" key="7">
    <source>
        <dbReference type="ARBA" id="ARBA00022642"/>
    </source>
</evidence>
<keyword evidence="14" id="KW-0472">Membrane</keyword>
<evidence type="ECO:0000256" key="6">
    <source>
        <dbReference type="ARBA" id="ARBA00022630"/>
    </source>
</evidence>
<evidence type="ECO:0000256" key="1">
    <source>
        <dbReference type="ARBA" id="ARBA00001974"/>
    </source>
</evidence>
<comment type="subcellular location">
    <subcellularLocation>
        <location evidence="13">Cytoplasm</location>
    </subcellularLocation>
</comment>
<dbReference type="EMBL" id="CP120678">
    <property type="protein sequence ID" value="WIW70488.1"/>
    <property type="molecule type" value="Genomic_DNA"/>
</dbReference>
<keyword evidence="9 13" id="KW-0560">Oxidoreductase</keyword>
<feature type="transmembrane region" description="Helical" evidence="14">
    <location>
        <begin position="21"/>
        <end position="48"/>
    </location>
</feature>
<comment type="cofactor">
    <cofactor evidence="1 13">
        <name>FAD</name>
        <dbReference type="ChEBI" id="CHEBI:57692"/>
    </cofactor>
</comment>
<dbReference type="PRINTS" id="PR00411">
    <property type="entry name" value="PNDRDTASEI"/>
</dbReference>
<proteinExistence type="inferred from homology"/>
<gene>
    <name evidence="17" type="primary">nadB</name>
    <name evidence="17" type="ORF">P3F81_11475</name>
</gene>
<dbReference type="GO" id="GO:0033765">
    <property type="term" value="F:steroid dehydrogenase activity, acting on the CH-CH group of donors"/>
    <property type="evidence" value="ECO:0007669"/>
    <property type="project" value="UniProtKB-ARBA"/>
</dbReference>
<comment type="catalytic activity">
    <reaction evidence="10">
        <text>L-aspartate + O2 = iminosuccinate + H2O2</text>
        <dbReference type="Rhea" id="RHEA:25876"/>
        <dbReference type="ChEBI" id="CHEBI:15379"/>
        <dbReference type="ChEBI" id="CHEBI:16240"/>
        <dbReference type="ChEBI" id="CHEBI:29991"/>
        <dbReference type="ChEBI" id="CHEBI:77875"/>
        <dbReference type="EC" id="1.4.3.16"/>
    </reaction>
    <physiologicalReaction direction="left-to-right" evidence="10">
        <dbReference type="Rhea" id="RHEA:25877"/>
    </physiologicalReaction>
</comment>
<keyword evidence="8 13" id="KW-0274">FAD</keyword>
<keyword evidence="14" id="KW-0812">Transmembrane</keyword>
<reference evidence="17" key="1">
    <citation type="submission" date="2023-03" db="EMBL/GenBank/DDBJ databases">
        <title>Selenobaculum gbiensis gen. nov. sp. nov., a new bacterium isolated from the gut microbiota of IBD patient.</title>
        <authorList>
            <person name="Yeo S."/>
            <person name="Park H."/>
            <person name="Huh C.S."/>
        </authorList>
    </citation>
    <scope>NUCLEOTIDE SEQUENCE</scope>
    <source>
        <strain evidence="17">ICN-92133</strain>
    </source>
</reference>
<evidence type="ECO:0000259" key="15">
    <source>
        <dbReference type="Pfam" id="PF00890"/>
    </source>
</evidence>
<comment type="function">
    <text evidence="13">Catalyzes the oxidation of L-aspartate to iminoaspartate.</text>
</comment>
<dbReference type="PANTHER" id="PTHR42716:SF2">
    <property type="entry name" value="L-ASPARTATE OXIDASE, CHLOROPLASTIC"/>
    <property type="match status" value="1"/>
</dbReference>
<dbReference type="AlphaFoldDB" id="A0A9Y2ES53"/>
<feature type="domain" description="FAD-dependent oxidoreductase 2 FAD-binding" evidence="15">
    <location>
        <begin position="20"/>
        <end position="389"/>
    </location>
</feature>
<evidence type="ECO:0000256" key="11">
    <source>
        <dbReference type="NCBIfam" id="TIGR00551"/>
    </source>
</evidence>
<dbReference type="EC" id="1.4.3.16" evidence="4 11"/>
<evidence type="ECO:0000256" key="13">
    <source>
        <dbReference type="RuleBase" id="RU362049"/>
    </source>
</evidence>
<keyword evidence="14" id="KW-1133">Transmembrane helix</keyword>
<dbReference type="InterPro" id="IPR037099">
    <property type="entry name" value="Fum_R/Succ_DH_flav-like_C_sf"/>
</dbReference>
<dbReference type="Gene3D" id="3.90.700.10">
    <property type="entry name" value="Succinate dehydrogenase/fumarate reductase flavoprotein, catalytic domain"/>
    <property type="match status" value="1"/>
</dbReference>
<feature type="domain" description="Fumarate reductase/succinate dehydrogenase flavoprotein-like C-terminal" evidence="16">
    <location>
        <begin position="435"/>
        <end position="520"/>
    </location>
</feature>
<dbReference type="PANTHER" id="PTHR42716">
    <property type="entry name" value="L-ASPARTATE OXIDASE"/>
    <property type="match status" value="1"/>
</dbReference>
<evidence type="ECO:0000256" key="2">
    <source>
        <dbReference type="ARBA" id="ARBA00004950"/>
    </source>
</evidence>
<dbReference type="SUPFAM" id="SSF51905">
    <property type="entry name" value="FAD/NAD(P)-binding domain"/>
    <property type="match status" value="1"/>
</dbReference>
<evidence type="ECO:0000256" key="3">
    <source>
        <dbReference type="ARBA" id="ARBA00008562"/>
    </source>
</evidence>
<evidence type="ECO:0000256" key="4">
    <source>
        <dbReference type="ARBA" id="ARBA00012173"/>
    </source>
</evidence>
<keyword evidence="7 13" id="KW-0662">Pyridine nucleotide biosynthesis</keyword>
<dbReference type="InterPro" id="IPR036188">
    <property type="entry name" value="FAD/NAD-bd_sf"/>
</dbReference>
<evidence type="ECO:0000313" key="18">
    <source>
        <dbReference type="Proteomes" id="UP001243623"/>
    </source>
</evidence>
<dbReference type="InterPro" id="IPR003953">
    <property type="entry name" value="FAD-dep_OxRdtase_2_FAD-bd"/>
</dbReference>
<dbReference type="Proteomes" id="UP001243623">
    <property type="component" value="Chromosome"/>
</dbReference>
<evidence type="ECO:0000256" key="12">
    <source>
        <dbReference type="PIRSR" id="PIRSR000171-1"/>
    </source>
</evidence>
<evidence type="ECO:0000256" key="14">
    <source>
        <dbReference type="SAM" id="Phobius"/>
    </source>
</evidence>
<name>A0A9Y2ES53_9FIRM</name>
<feature type="active site" description="Proton acceptor" evidence="12">
    <location>
        <position position="289"/>
    </location>
</feature>
<dbReference type="FunFam" id="3.90.700.10:FF:000002">
    <property type="entry name" value="L-aspartate oxidase"/>
    <property type="match status" value="1"/>
</dbReference>
<keyword evidence="18" id="KW-1185">Reference proteome</keyword>
<dbReference type="SUPFAM" id="SSF56425">
    <property type="entry name" value="Succinate dehydrogenase/fumarate reductase flavoprotein, catalytic domain"/>
    <property type="match status" value="1"/>
</dbReference>
<dbReference type="RefSeq" id="WP_147669645.1">
    <property type="nucleotide sequence ID" value="NZ_CP120678.1"/>
</dbReference>
<evidence type="ECO:0000256" key="5">
    <source>
        <dbReference type="ARBA" id="ARBA00021901"/>
    </source>
</evidence>
<evidence type="ECO:0000256" key="8">
    <source>
        <dbReference type="ARBA" id="ARBA00022827"/>
    </source>
</evidence>
<protein>
    <recommendedName>
        <fullName evidence="5 11">L-aspartate oxidase</fullName>
        <ecNumber evidence="4 11">1.4.3.16</ecNumber>
    </recommendedName>
</protein>
<evidence type="ECO:0000313" key="17">
    <source>
        <dbReference type="EMBL" id="WIW70488.1"/>
    </source>
</evidence>
<sequence length="525" mass="57848">MERRYALNFNTKELRQMRTDCLVIGSGVAGLMAAWNAAHAGLSVVIAVKDTLLDSNTNKAQGGIAVALGADDSLDLHLADTLVAGAGLCDEETVKIVVKEGRKEVKELMNLGAVFDYDENGICLGREGCHCRNRVIHAKGDATGAEVVRALLAAVKALPNIKLLEHHFVVDLLVEDNICEGALILHKHKDLEVIRANSVILASGGLGQLYCHTTNPDGATGSGVAIAYRAGAEVMDMEFVQFHPTSLAAPNIPNFLISEAVRGAGGVLRNAKGERFMPRYHELADLAPRDVVARAIFNEMQADESDYVYLDVSGIENIDRHFPTITATCLDYGINVMKDFIPVAPAAHYMMGGVKVDRWGESSIERLYCSGEVSCTGLHGANRLASNSLLEGLAYGKRIIDRILAKGNVEIKHSEWEYNELRKAAELTDIQAKLQELKQVMTNYIGLIRCQDGLMQAEAFFNAKREFWFNRETADIEQIEYLNMLMTSALICSAANMRTESRGGHYRSDYPERLGLWRKHIIQRK</sequence>
<dbReference type="GO" id="GO:0034628">
    <property type="term" value="P:'de novo' NAD+ biosynthetic process from L-aspartate"/>
    <property type="evidence" value="ECO:0007669"/>
    <property type="project" value="TreeGrafter"/>
</dbReference>
<accession>A0A9Y2ES53</accession>
<evidence type="ECO:0000259" key="16">
    <source>
        <dbReference type="Pfam" id="PF02910"/>
    </source>
</evidence>
<evidence type="ECO:0000256" key="10">
    <source>
        <dbReference type="ARBA" id="ARBA00048305"/>
    </source>
</evidence>
<dbReference type="NCBIfam" id="TIGR00551">
    <property type="entry name" value="nadB"/>
    <property type="match status" value="1"/>
</dbReference>